<proteinExistence type="predicted"/>
<evidence type="ECO:0000313" key="2">
    <source>
        <dbReference type="EMBL" id="MED6135350.1"/>
    </source>
</evidence>
<name>A0ABU6SGW9_9FABA</name>
<feature type="region of interest" description="Disordered" evidence="1">
    <location>
        <begin position="189"/>
        <end position="209"/>
    </location>
</feature>
<gene>
    <name evidence="2" type="ORF">PIB30_045610</name>
</gene>
<comment type="caution">
    <text evidence="2">The sequence shown here is derived from an EMBL/GenBank/DDBJ whole genome shotgun (WGS) entry which is preliminary data.</text>
</comment>
<feature type="compositionally biased region" description="Basic and acidic residues" evidence="1">
    <location>
        <begin position="136"/>
        <end position="150"/>
    </location>
</feature>
<organism evidence="2 3">
    <name type="scientific">Stylosanthes scabra</name>
    <dbReference type="NCBI Taxonomy" id="79078"/>
    <lineage>
        <taxon>Eukaryota</taxon>
        <taxon>Viridiplantae</taxon>
        <taxon>Streptophyta</taxon>
        <taxon>Embryophyta</taxon>
        <taxon>Tracheophyta</taxon>
        <taxon>Spermatophyta</taxon>
        <taxon>Magnoliopsida</taxon>
        <taxon>eudicotyledons</taxon>
        <taxon>Gunneridae</taxon>
        <taxon>Pentapetalae</taxon>
        <taxon>rosids</taxon>
        <taxon>fabids</taxon>
        <taxon>Fabales</taxon>
        <taxon>Fabaceae</taxon>
        <taxon>Papilionoideae</taxon>
        <taxon>50 kb inversion clade</taxon>
        <taxon>dalbergioids sensu lato</taxon>
        <taxon>Dalbergieae</taxon>
        <taxon>Pterocarpus clade</taxon>
        <taxon>Stylosanthes</taxon>
    </lineage>
</organism>
<feature type="region of interest" description="Disordered" evidence="1">
    <location>
        <begin position="228"/>
        <end position="256"/>
    </location>
</feature>
<accession>A0ABU6SGW9</accession>
<feature type="compositionally biased region" description="Basic residues" evidence="1">
    <location>
        <begin position="241"/>
        <end position="256"/>
    </location>
</feature>
<evidence type="ECO:0000313" key="3">
    <source>
        <dbReference type="Proteomes" id="UP001341840"/>
    </source>
</evidence>
<sequence length="256" mass="29751">MRGKVPTSDEKEPRVLHHMRQLDLMPFREVDRVIPRFGGLQNAPHQPLNIDFLHAKDGRGSDQWWPLKYQCWYGLWASRFAQLFDVAQSDDPGSSADFFQWWFLTMMSYLIPAGPCHHLPADDIPVDATLRQSAPHPERPVVPDVPDNRRPTRRMMVGTRTTARDWQWLDEMMAEDASAVRPTQRIRRMPEGRERRRGGIGRGEGVTRHLHNRVRVVPAPVMHIMRGRAHRLTSPPPLRPRGLRSHRLLPPHRKRG</sequence>
<feature type="region of interest" description="Disordered" evidence="1">
    <location>
        <begin position="132"/>
        <end position="152"/>
    </location>
</feature>
<dbReference type="EMBL" id="JASCZI010060694">
    <property type="protein sequence ID" value="MED6135350.1"/>
    <property type="molecule type" value="Genomic_DNA"/>
</dbReference>
<evidence type="ECO:0000256" key="1">
    <source>
        <dbReference type="SAM" id="MobiDB-lite"/>
    </source>
</evidence>
<evidence type="ECO:0008006" key="4">
    <source>
        <dbReference type="Google" id="ProtNLM"/>
    </source>
</evidence>
<reference evidence="2 3" key="1">
    <citation type="journal article" date="2023" name="Plants (Basel)">
        <title>Bridging the Gap: Combining Genomics and Transcriptomics Approaches to Understand Stylosanthes scabra, an Orphan Legume from the Brazilian Caatinga.</title>
        <authorList>
            <person name="Ferreira-Neto J.R.C."/>
            <person name="da Silva M.D."/>
            <person name="Binneck E."/>
            <person name="de Melo N.F."/>
            <person name="da Silva R.H."/>
            <person name="de Melo A.L.T.M."/>
            <person name="Pandolfi V."/>
            <person name="Bustamante F.O."/>
            <person name="Brasileiro-Vidal A.C."/>
            <person name="Benko-Iseppon A.M."/>
        </authorList>
    </citation>
    <scope>NUCLEOTIDE SEQUENCE [LARGE SCALE GENOMIC DNA]</scope>
    <source>
        <tissue evidence="2">Leaves</tissue>
    </source>
</reference>
<protein>
    <recommendedName>
        <fullName evidence="4">Aminotransferase-like plant mobile domain-containing protein</fullName>
    </recommendedName>
</protein>
<dbReference type="Proteomes" id="UP001341840">
    <property type="component" value="Unassembled WGS sequence"/>
</dbReference>
<keyword evidence="3" id="KW-1185">Reference proteome</keyword>